<dbReference type="AlphaFoldDB" id="A0A6J0TI40"/>
<feature type="region of interest" description="Disordered" evidence="1">
    <location>
        <begin position="193"/>
        <end position="230"/>
    </location>
</feature>
<dbReference type="KEGG" id="pvt:110077320"/>
<evidence type="ECO:0000313" key="3">
    <source>
        <dbReference type="Proteomes" id="UP001652642"/>
    </source>
</evidence>
<keyword evidence="2 4" id="KW-0812">Transmembrane</keyword>
<dbReference type="GeneID" id="110077320"/>
<feature type="transmembrane region" description="Helical" evidence="2">
    <location>
        <begin position="64"/>
        <end position="89"/>
    </location>
</feature>
<evidence type="ECO:0000256" key="1">
    <source>
        <dbReference type="SAM" id="MobiDB-lite"/>
    </source>
</evidence>
<dbReference type="OrthoDB" id="9931655at2759"/>
<proteinExistence type="predicted"/>
<organism evidence="3 4">
    <name type="scientific">Pogona vitticeps</name>
    <name type="common">central bearded dragon</name>
    <dbReference type="NCBI Taxonomy" id="103695"/>
    <lineage>
        <taxon>Eukaryota</taxon>
        <taxon>Metazoa</taxon>
        <taxon>Chordata</taxon>
        <taxon>Craniata</taxon>
        <taxon>Vertebrata</taxon>
        <taxon>Euteleostomi</taxon>
        <taxon>Lepidosauria</taxon>
        <taxon>Squamata</taxon>
        <taxon>Bifurcata</taxon>
        <taxon>Unidentata</taxon>
        <taxon>Episquamata</taxon>
        <taxon>Toxicofera</taxon>
        <taxon>Iguania</taxon>
        <taxon>Acrodonta</taxon>
        <taxon>Agamidae</taxon>
        <taxon>Amphibolurinae</taxon>
        <taxon>Pogona</taxon>
    </lineage>
</organism>
<protein>
    <submittedName>
        <fullName evidence="4">Transmembrane protein 174</fullName>
    </submittedName>
</protein>
<reference evidence="4" key="2">
    <citation type="submission" date="2025-08" db="UniProtKB">
        <authorList>
            <consortium name="RefSeq"/>
        </authorList>
    </citation>
    <scope>IDENTIFICATION</scope>
</reference>
<gene>
    <name evidence="4" type="primary">TMEM174</name>
</gene>
<feature type="transmembrane region" description="Helical" evidence="2">
    <location>
        <begin position="37"/>
        <end position="58"/>
    </location>
</feature>
<dbReference type="InterPro" id="IPR027835">
    <property type="entry name" value="TMEM174"/>
</dbReference>
<evidence type="ECO:0000256" key="2">
    <source>
        <dbReference type="SAM" id="Phobius"/>
    </source>
</evidence>
<dbReference type="Proteomes" id="UP001652642">
    <property type="component" value="Chromosome 2"/>
</dbReference>
<evidence type="ECO:0000313" key="4">
    <source>
        <dbReference type="RefSeq" id="XP_020645884.2"/>
    </source>
</evidence>
<dbReference type="RefSeq" id="XP_020645884.2">
    <property type="nucleotide sequence ID" value="XM_020790225.2"/>
</dbReference>
<name>A0A6J0TI40_9SAUR</name>
<dbReference type="PANTHER" id="PTHR31020">
    <property type="entry name" value="TRANSMEMBRANE PROTEIN 174"/>
    <property type="match status" value="1"/>
</dbReference>
<feature type="compositionally biased region" description="Basic and acidic residues" evidence="1">
    <location>
        <begin position="194"/>
        <end position="210"/>
    </location>
</feature>
<dbReference type="CTD" id="134288"/>
<dbReference type="InParanoid" id="A0A6J0TI40"/>
<reference evidence="3" key="1">
    <citation type="submission" date="2025-05" db="UniProtKB">
        <authorList>
            <consortium name="RefSeq"/>
        </authorList>
    </citation>
    <scope>NUCLEOTIDE SEQUENCE [LARGE SCALE GENOMIC DNA]</scope>
</reference>
<keyword evidence="3" id="KW-1185">Reference proteome</keyword>
<accession>A0A6J0TI40</accession>
<keyword evidence="2" id="KW-0472">Membrane</keyword>
<dbReference type="Pfam" id="PF15029">
    <property type="entry name" value="TMEM174"/>
    <property type="match status" value="1"/>
</dbReference>
<dbReference type="PANTHER" id="PTHR31020:SF1">
    <property type="entry name" value="TRANSMEMBRANE PROTEIN 174"/>
    <property type="match status" value="1"/>
</dbReference>
<sequence>MDQSCNTVEDFSVGVFSVTPCHSNNSTSVPEAKKSGATLLFSGLFLGGIGVTFMVMGWVKNVGIIRFVWTLLVGPVLLLVGVTFLLIAVCKFKMLACNSWNQREEERESNPNQTPSGRSFVFTGIRQPITFHGATVVRYIPSYPTQEGVSLNSANFSQAHSHSAPVIPVAGPPHYYTVSSVDENNSAFLMMGTRNERSTDSPEEPERMLDEGLCGDFPPPSYDKLFPNSS</sequence>
<keyword evidence="2" id="KW-1133">Transmembrane helix</keyword>